<comment type="caution">
    <text evidence="1">The sequence shown here is derived from an EMBL/GenBank/DDBJ whole genome shotgun (WGS) entry which is preliminary data.</text>
</comment>
<dbReference type="RefSeq" id="WP_219875961.1">
    <property type="nucleotide sequence ID" value="NZ_JAHYXK010000002.1"/>
</dbReference>
<name>A0ABS7CQE9_9BACT</name>
<protein>
    <submittedName>
        <fullName evidence="1">Uncharacterized protein</fullName>
    </submittedName>
</protein>
<dbReference type="Proteomes" id="UP000813018">
    <property type="component" value="Unassembled WGS sequence"/>
</dbReference>
<gene>
    <name evidence="1" type="ORF">K0O23_03270</name>
</gene>
<evidence type="ECO:0000313" key="1">
    <source>
        <dbReference type="EMBL" id="MBW7466074.1"/>
    </source>
</evidence>
<evidence type="ECO:0000313" key="2">
    <source>
        <dbReference type="Proteomes" id="UP000813018"/>
    </source>
</evidence>
<dbReference type="EMBL" id="JAHYXK010000002">
    <property type="protein sequence ID" value="MBW7466074.1"/>
    <property type="molecule type" value="Genomic_DNA"/>
</dbReference>
<sequence>MFLIIAVLGYFGQGGLLVGHEKAGGPAAGLEVEYEPYIRKGTPTKLTLTYHKQSPQPELRINKTFIYSTHLEQIVPEPSGASADETSVTYTFDALGKGAVVVLYFKPEKIRDLHTILSDGSSSVTLEQFVHP</sequence>
<reference evidence="1 2" key="1">
    <citation type="journal article" date="2016" name="Int. J. Syst. Evol. Microbiol.">
        <title>Pontibacter aydingkolensis sp. nov., isolated from soil of a salt lake.</title>
        <authorList>
            <person name="Osman G."/>
            <person name="Zhang T."/>
            <person name="Lou K."/>
            <person name="Gao Y."/>
            <person name="Chang W."/>
            <person name="Lin Q."/>
            <person name="Yang H.M."/>
            <person name="Huo X.D."/>
            <person name="Wang N."/>
        </authorList>
    </citation>
    <scope>NUCLEOTIDE SEQUENCE [LARGE SCALE GENOMIC DNA]</scope>
    <source>
        <strain evidence="1 2">KACC 19255</strain>
    </source>
</reference>
<keyword evidence="2" id="KW-1185">Reference proteome</keyword>
<proteinExistence type="predicted"/>
<accession>A0ABS7CQE9</accession>
<organism evidence="1 2">
    <name type="scientific">Pontibacter aydingkolensis</name>
    <dbReference type="NCBI Taxonomy" id="1911536"/>
    <lineage>
        <taxon>Bacteria</taxon>
        <taxon>Pseudomonadati</taxon>
        <taxon>Bacteroidota</taxon>
        <taxon>Cytophagia</taxon>
        <taxon>Cytophagales</taxon>
        <taxon>Hymenobacteraceae</taxon>
        <taxon>Pontibacter</taxon>
    </lineage>
</organism>